<feature type="domain" description="Transposase putative helix-turn-helix" evidence="1">
    <location>
        <begin position="124"/>
        <end position="150"/>
    </location>
</feature>
<gene>
    <name evidence="2" type="ORF">K9S39_01080</name>
</gene>
<evidence type="ECO:0000313" key="2">
    <source>
        <dbReference type="EMBL" id="UQA90670.1"/>
    </source>
</evidence>
<dbReference type="InterPro" id="IPR021027">
    <property type="entry name" value="Transposase_put_HTH"/>
</dbReference>
<dbReference type="Pfam" id="PF12323">
    <property type="entry name" value="HTH_OrfB_IS605"/>
    <property type="match status" value="1"/>
</dbReference>
<dbReference type="EMBL" id="CP086322">
    <property type="protein sequence ID" value="UQA90670.1"/>
    <property type="molecule type" value="Genomic_DNA"/>
</dbReference>
<evidence type="ECO:0000313" key="3">
    <source>
        <dbReference type="Proteomes" id="UP000830115"/>
    </source>
</evidence>
<name>A0ABY4M2V1_9ACTN</name>
<organism evidence="2 3">
    <name type="scientific">Streptomyces halobius</name>
    <dbReference type="NCBI Taxonomy" id="2879846"/>
    <lineage>
        <taxon>Bacteria</taxon>
        <taxon>Bacillati</taxon>
        <taxon>Actinomycetota</taxon>
        <taxon>Actinomycetes</taxon>
        <taxon>Kitasatosporales</taxon>
        <taxon>Streptomycetaceae</taxon>
        <taxon>Streptomyces</taxon>
    </lineage>
</organism>
<sequence length="224" mass="23142">MSRALRGRGLAGAGAAVQSAGVMRVLGRDDGPAGDIAEGGYAEVDGGGPASPLVELGEFLHGAGEADLEPFDFAEPLLSFGFGDAVEQVVADLSDAVTLVRIGPQGGRGRAAGGYSGVPVHAGPHPGQEEGLLRHAGAARWAFNDALGMKVAVHQQWRAEVESLIDQGVPEAEAREKVRVPVLTKPATQKDLNRIKGDSRTGGLPEGVLGVCWGRRGRARGGMR</sequence>
<dbReference type="RefSeq" id="WP_248861420.1">
    <property type="nucleotide sequence ID" value="NZ_CP086322.1"/>
</dbReference>
<protein>
    <submittedName>
        <fullName evidence="2">Helix-turn-helix domain-containing protein</fullName>
    </submittedName>
</protein>
<keyword evidence="3" id="KW-1185">Reference proteome</keyword>
<evidence type="ECO:0000259" key="1">
    <source>
        <dbReference type="Pfam" id="PF12323"/>
    </source>
</evidence>
<proteinExistence type="predicted"/>
<accession>A0ABY4M2V1</accession>
<dbReference type="Proteomes" id="UP000830115">
    <property type="component" value="Chromosome"/>
</dbReference>
<reference evidence="2" key="1">
    <citation type="submission" date="2021-10" db="EMBL/GenBank/DDBJ databases">
        <title>Streptomyces nigrumlapis sp.nov.,an antimicrobial producing actinobacterium isolated from Black Gobi rocks.</title>
        <authorList>
            <person name="Wen Y."/>
            <person name="Zhang W."/>
            <person name="Liu X.G."/>
        </authorList>
    </citation>
    <scope>NUCLEOTIDE SEQUENCE</scope>
    <source>
        <strain evidence="2">ST13-2-2</strain>
    </source>
</reference>